<organism evidence="2 3">
    <name type="scientific">Apatococcus lobatus</name>
    <dbReference type="NCBI Taxonomy" id="904363"/>
    <lineage>
        <taxon>Eukaryota</taxon>
        <taxon>Viridiplantae</taxon>
        <taxon>Chlorophyta</taxon>
        <taxon>core chlorophytes</taxon>
        <taxon>Trebouxiophyceae</taxon>
        <taxon>Chlorellales</taxon>
        <taxon>Chlorellaceae</taxon>
        <taxon>Apatococcus</taxon>
    </lineage>
</organism>
<feature type="region of interest" description="Disordered" evidence="1">
    <location>
        <begin position="172"/>
        <end position="194"/>
    </location>
</feature>
<dbReference type="EMBL" id="JALJOS010000007">
    <property type="protein sequence ID" value="KAK9836675.1"/>
    <property type="molecule type" value="Genomic_DNA"/>
</dbReference>
<protein>
    <submittedName>
        <fullName evidence="2">Uncharacterized protein</fullName>
    </submittedName>
</protein>
<gene>
    <name evidence="2" type="ORF">WJX74_005810</name>
</gene>
<proteinExistence type="predicted"/>
<reference evidence="2 3" key="1">
    <citation type="journal article" date="2024" name="Nat. Commun.">
        <title>Phylogenomics reveals the evolutionary origins of lichenization in chlorophyte algae.</title>
        <authorList>
            <person name="Puginier C."/>
            <person name="Libourel C."/>
            <person name="Otte J."/>
            <person name="Skaloud P."/>
            <person name="Haon M."/>
            <person name="Grisel S."/>
            <person name="Petersen M."/>
            <person name="Berrin J.G."/>
            <person name="Delaux P.M."/>
            <person name="Dal Grande F."/>
            <person name="Keller J."/>
        </authorList>
    </citation>
    <scope>NUCLEOTIDE SEQUENCE [LARGE SCALE GENOMIC DNA]</scope>
    <source>
        <strain evidence="2 3">SAG 2145</strain>
    </source>
</reference>
<evidence type="ECO:0000256" key="1">
    <source>
        <dbReference type="SAM" id="MobiDB-lite"/>
    </source>
</evidence>
<sequence length="342" mass="37851">MVQPNTLVQAPIDLHWPVGQPETEYIREYPERHGQLQSKRCPAAGCGCSWCKGHSQSGRPRDLSAAETSRQNFLQRTCVRAGPRTSNKIDFPPKPLAAAAQRRCVQPPLPARNAPYETSYHTAYTGKAGRSTKADANKNINIQKNWYDPNEHVWFGESHVKADYPDWGKVEQAPQNQRQRPIGRQPAFTSTTNYQKDFQKPGRYAKRVTKMEGLVSSMPIAAETVYRHDYNSIPSAAASEARAAAAVAQLDALSAAAAEARFQPTAPAAARPLPLQDSVHPAVAARIDHIQNFAGQQEGPFRAGKRMLPNAMAHKSSNPILTAEQFDDHTCYNTEYTRPAQL</sequence>
<dbReference type="AlphaFoldDB" id="A0AAW1RSR2"/>
<evidence type="ECO:0000313" key="3">
    <source>
        <dbReference type="Proteomes" id="UP001438707"/>
    </source>
</evidence>
<evidence type="ECO:0000313" key="2">
    <source>
        <dbReference type="EMBL" id="KAK9836675.1"/>
    </source>
</evidence>
<accession>A0AAW1RSR2</accession>
<comment type="caution">
    <text evidence="2">The sequence shown here is derived from an EMBL/GenBank/DDBJ whole genome shotgun (WGS) entry which is preliminary data.</text>
</comment>
<keyword evidence="3" id="KW-1185">Reference proteome</keyword>
<dbReference type="Proteomes" id="UP001438707">
    <property type="component" value="Unassembled WGS sequence"/>
</dbReference>
<name>A0AAW1RSR2_9CHLO</name>